<dbReference type="OrthoDB" id="9789468at2"/>
<comment type="cofactor">
    <cofactor evidence="12">
        <name>[2Fe-2S] cluster</name>
        <dbReference type="ChEBI" id="CHEBI:190135"/>
    </cofactor>
    <text evidence="12">Binds 1 [2Fe-2S] cluster per subunit.</text>
</comment>
<evidence type="ECO:0000256" key="3">
    <source>
        <dbReference type="ARBA" id="ARBA00022630"/>
    </source>
</evidence>
<dbReference type="InterPro" id="IPR037117">
    <property type="entry name" value="Dihydroorotate_DH_ele_sf"/>
</dbReference>
<keyword evidence="6 11" id="KW-0274">FAD</keyword>
<keyword evidence="9 12" id="KW-0411">Iron-sulfur</keyword>
<evidence type="ECO:0000313" key="15">
    <source>
        <dbReference type="Proteomes" id="UP000008457"/>
    </source>
</evidence>
<keyword evidence="8 12" id="KW-0408">Iron</keyword>
<dbReference type="GO" id="GO:0006221">
    <property type="term" value="P:pyrimidine nucleotide biosynthetic process"/>
    <property type="evidence" value="ECO:0007669"/>
    <property type="project" value="InterPro"/>
</dbReference>
<dbReference type="GO" id="GO:0050660">
    <property type="term" value="F:flavin adenine dinucleotide binding"/>
    <property type="evidence" value="ECO:0007669"/>
    <property type="project" value="InterPro"/>
</dbReference>
<keyword evidence="5 12" id="KW-0479">Metal-binding</keyword>
<proteinExistence type="inferred from homology"/>
<evidence type="ECO:0000256" key="10">
    <source>
        <dbReference type="ARBA" id="ARBA00034078"/>
    </source>
</evidence>
<name>F3ZXU3_MAHA5</name>
<dbReference type="EMBL" id="CP002360">
    <property type="protein sequence ID" value="AEE96613.1"/>
    <property type="molecule type" value="Genomic_DNA"/>
</dbReference>
<dbReference type="InterPro" id="IPR019480">
    <property type="entry name" value="Dihydroorotate_DH_Fe-S-bd"/>
</dbReference>
<feature type="binding site" evidence="11">
    <location>
        <begin position="73"/>
        <end position="74"/>
    </location>
    <ligand>
        <name>FAD</name>
        <dbReference type="ChEBI" id="CHEBI:57692"/>
    </ligand>
</feature>
<comment type="cofactor">
    <cofactor evidence="10">
        <name>[2Fe-2S] cluster</name>
        <dbReference type="ChEBI" id="CHEBI:190135"/>
    </cofactor>
</comment>
<dbReference type="Gene3D" id="2.10.240.10">
    <property type="entry name" value="Dihydroorotate dehydrogenase, electron transfer subunit"/>
    <property type="match status" value="1"/>
</dbReference>
<dbReference type="HOGENOM" id="CLU_003827_1_2_9"/>
<evidence type="ECO:0000256" key="1">
    <source>
        <dbReference type="ARBA" id="ARBA00006422"/>
    </source>
</evidence>
<dbReference type="KEGG" id="mas:Mahau_1420"/>
<dbReference type="InterPro" id="IPR017938">
    <property type="entry name" value="Riboflavin_synthase-like_b-brl"/>
</dbReference>
<dbReference type="PIRSF" id="PIRSF006816">
    <property type="entry name" value="Cyc3_hyd_g"/>
    <property type="match status" value="1"/>
</dbReference>
<organism evidence="14 15">
    <name type="scientific">Mahella australiensis (strain DSM 15567 / CIP 107919 / 50-1 BON)</name>
    <dbReference type="NCBI Taxonomy" id="697281"/>
    <lineage>
        <taxon>Bacteria</taxon>
        <taxon>Bacillati</taxon>
        <taxon>Bacillota</taxon>
        <taxon>Clostridia</taxon>
        <taxon>Thermoanaerobacterales</taxon>
        <taxon>Thermoanaerobacterales Family IV. Incertae Sedis</taxon>
        <taxon>Mahella</taxon>
    </lineage>
</organism>
<dbReference type="InterPro" id="IPR017927">
    <property type="entry name" value="FAD-bd_FR_type"/>
</dbReference>
<dbReference type="Pfam" id="PF10418">
    <property type="entry name" value="DHODB_Fe-S_bind"/>
    <property type="match status" value="1"/>
</dbReference>
<dbReference type="InterPro" id="IPR050353">
    <property type="entry name" value="PyrK_electron_transfer"/>
</dbReference>
<evidence type="ECO:0000313" key="14">
    <source>
        <dbReference type="EMBL" id="AEE96613.1"/>
    </source>
</evidence>
<feature type="binding site" evidence="12">
    <location>
        <position position="245"/>
    </location>
    <ligand>
        <name>[2Fe-2S] cluster</name>
        <dbReference type="ChEBI" id="CHEBI:190135"/>
    </ligand>
</feature>
<feature type="binding site" evidence="12">
    <location>
        <position position="226"/>
    </location>
    <ligand>
        <name>[2Fe-2S] cluster</name>
        <dbReference type="ChEBI" id="CHEBI:190135"/>
    </ligand>
</feature>
<dbReference type="GO" id="GO:0016491">
    <property type="term" value="F:oxidoreductase activity"/>
    <property type="evidence" value="ECO:0007669"/>
    <property type="project" value="InterPro"/>
</dbReference>
<dbReference type="STRING" id="697281.Mahau_1420"/>
<dbReference type="Gene3D" id="3.40.50.80">
    <property type="entry name" value="Nucleotide-binding domain of ferredoxin-NADP reductase (FNR) module"/>
    <property type="match status" value="1"/>
</dbReference>
<dbReference type="PANTHER" id="PTHR43513">
    <property type="entry name" value="DIHYDROOROTATE DEHYDROGENASE B (NAD(+)), ELECTRON TRANSFER SUBUNIT"/>
    <property type="match status" value="1"/>
</dbReference>
<comment type="cofactor">
    <cofactor evidence="11">
        <name>FAD</name>
        <dbReference type="ChEBI" id="CHEBI:57692"/>
    </cofactor>
    <text evidence="11">Binds 1 FAD per subunit.</text>
</comment>
<evidence type="ECO:0000256" key="4">
    <source>
        <dbReference type="ARBA" id="ARBA00022714"/>
    </source>
</evidence>
<dbReference type="eggNOG" id="COG0543">
    <property type="taxonomic scope" value="Bacteria"/>
</dbReference>
<dbReference type="GO" id="GO:0051537">
    <property type="term" value="F:2 iron, 2 sulfur cluster binding"/>
    <property type="evidence" value="ECO:0007669"/>
    <property type="project" value="UniProtKB-KW"/>
</dbReference>
<dbReference type="Proteomes" id="UP000008457">
    <property type="component" value="Chromosome"/>
</dbReference>
<feature type="binding site" evidence="12">
    <location>
        <position position="221"/>
    </location>
    <ligand>
        <name>[2Fe-2S] cluster</name>
        <dbReference type="ChEBI" id="CHEBI:190135"/>
    </ligand>
</feature>
<evidence type="ECO:0000256" key="12">
    <source>
        <dbReference type="PIRSR" id="PIRSR006816-2"/>
    </source>
</evidence>
<evidence type="ECO:0000256" key="7">
    <source>
        <dbReference type="ARBA" id="ARBA00022982"/>
    </source>
</evidence>
<protein>
    <submittedName>
        <fullName evidence="14">Dihydroorotate dehydrogenase, electron transfer subunit, iron-sulfur cluster binding domain protein</fullName>
    </submittedName>
</protein>
<feature type="binding site" evidence="11">
    <location>
        <begin position="49"/>
        <end position="52"/>
    </location>
    <ligand>
        <name>FAD</name>
        <dbReference type="ChEBI" id="CHEBI:57692"/>
    </ligand>
</feature>
<accession>F3ZXU3</accession>
<dbReference type="RefSeq" id="WP_013781042.1">
    <property type="nucleotide sequence ID" value="NC_015520.1"/>
</dbReference>
<dbReference type="GO" id="GO:0046872">
    <property type="term" value="F:metal ion binding"/>
    <property type="evidence" value="ECO:0007669"/>
    <property type="project" value="UniProtKB-KW"/>
</dbReference>
<reference evidence="15" key="1">
    <citation type="submission" date="2010-11" db="EMBL/GenBank/DDBJ databases">
        <title>The complete genome of Mahella australiensis DSM 15567.</title>
        <authorList>
            <consortium name="US DOE Joint Genome Institute (JGI-PGF)"/>
            <person name="Lucas S."/>
            <person name="Copeland A."/>
            <person name="Lapidus A."/>
            <person name="Bruce D."/>
            <person name="Goodwin L."/>
            <person name="Pitluck S."/>
            <person name="Kyrpides N."/>
            <person name="Mavromatis K."/>
            <person name="Pagani I."/>
            <person name="Ivanova N."/>
            <person name="Teshima H."/>
            <person name="Brettin T."/>
            <person name="Detter J.C."/>
            <person name="Han C."/>
            <person name="Tapia R."/>
            <person name="Land M."/>
            <person name="Hauser L."/>
            <person name="Markowitz V."/>
            <person name="Cheng J.-F."/>
            <person name="Hugenholtz P."/>
            <person name="Woyke T."/>
            <person name="Wu D."/>
            <person name="Spring S."/>
            <person name="Pukall R."/>
            <person name="Steenblock K."/>
            <person name="Schneider S."/>
            <person name="Klenk H.-P."/>
            <person name="Eisen J.A."/>
        </authorList>
    </citation>
    <scope>NUCLEOTIDE SEQUENCE [LARGE SCALE GENOMIC DNA]</scope>
    <source>
        <strain evidence="15">DSM 15567 / CIP 107919 / 50-1 BON</strain>
    </source>
</reference>
<dbReference type="AlphaFoldDB" id="F3ZXU3"/>
<keyword evidence="2" id="KW-0813">Transport</keyword>
<evidence type="ECO:0000256" key="2">
    <source>
        <dbReference type="ARBA" id="ARBA00022448"/>
    </source>
</evidence>
<keyword evidence="3 11" id="KW-0285">Flavoprotein</keyword>
<evidence type="ECO:0000256" key="6">
    <source>
        <dbReference type="ARBA" id="ARBA00022827"/>
    </source>
</evidence>
<evidence type="ECO:0000259" key="13">
    <source>
        <dbReference type="PROSITE" id="PS51384"/>
    </source>
</evidence>
<dbReference type="PROSITE" id="PS51384">
    <property type="entry name" value="FAD_FR"/>
    <property type="match status" value="1"/>
</dbReference>
<evidence type="ECO:0000256" key="9">
    <source>
        <dbReference type="ARBA" id="ARBA00023014"/>
    </source>
</evidence>
<reference evidence="14 15" key="2">
    <citation type="journal article" date="2011" name="Stand. Genomic Sci.">
        <title>Complete genome sequence of Mahella australiensis type strain (50-1 BON).</title>
        <authorList>
            <person name="Sikorski J."/>
            <person name="Teshima H."/>
            <person name="Nolan M."/>
            <person name="Lucas S."/>
            <person name="Hammon N."/>
            <person name="Deshpande S."/>
            <person name="Cheng J.F."/>
            <person name="Pitluck S."/>
            <person name="Liolios K."/>
            <person name="Pagani I."/>
            <person name="Ivanova N."/>
            <person name="Huntemann M."/>
            <person name="Mavromatis K."/>
            <person name="Ovchinikova G."/>
            <person name="Pati A."/>
            <person name="Tapia R."/>
            <person name="Han C."/>
            <person name="Goodwin L."/>
            <person name="Chen A."/>
            <person name="Palaniappan K."/>
            <person name="Land M."/>
            <person name="Hauser L."/>
            <person name="Ngatchou-Djao O.D."/>
            <person name="Rohde M."/>
            <person name="Pukall R."/>
            <person name="Spring S."/>
            <person name="Abt B."/>
            <person name="Goker M."/>
            <person name="Detter J.C."/>
            <person name="Woyke T."/>
            <person name="Bristow J."/>
            <person name="Markowitz V."/>
            <person name="Hugenholtz P."/>
            <person name="Eisen J.A."/>
            <person name="Kyrpides N.C."/>
            <person name="Klenk H.P."/>
            <person name="Lapidus A."/>
        </authorList>
    </citation>
    <scope>NUCLEOTIDE SEQUENCE [LARGE SCALE GENOMIC DNA]</scope>
    <source>
        <strain evidence="15">DSM 15567 / CIP 107919 / 50-1 BON</strain>
    </source>
</reference>
<keyword evidence="7" id="KW-0249">Electron transport</keyword>
<dbReference type="InterPro" id="IPR012165">
    <property type="entry name" value="Cyt_c3_hydrogenase_gsu"/>
</dbReference>
<dbReference type="Gene3D" id="2.40.30.10">
    <property type="entry name" value="Translation factors"/>
    <property type="match status" value="1"/>
</dbReference>
<dbReference type="InterPro" id="IPR039261">
    <property type="entry name" value="FNR_nucleotide-bd"/>
</dbReference>
<evidence type="ECO:0000256" key="11">
    <source>
        <dbReference type="PIRSR" id="PIRSR006816-1"/>
    </source>
</evidence>
<sequence length="260" mass="28793">MKGIVYSNDLISPSIYNMGIQLGDTAESIQAGQFVHVRCGQSYDPLLRRPISVCQIDAENGIIYITYQVKGKGTRWLAEQVRGSKLDILCPLGNSFEAVMPADINEIWLVGGGIGVFPLQLLAQQYKDKADIVSILGFRSDEFKPLWQPFEQYSKRVIIATEDGSYGYKGLVTDELTLALRAHKPQIIAGCGPSKMLKSLACIAEQYDVPCVVSLEERMGCGIGACLVCNCKIKSDGEWHYRRVCADGPVFWSHEVSFDE</sequence>
<comment type="similarity">
    <text evidence="1">Belongs to the PyrK family.</text>
</comment>
<evidence type="ECO:0000256" key="5">
    <source>
        <dbReference type="ARBA" id="ARBA00022723"/>
    </source>
</evidence>
<dbReference type="CDD" id="cd06218">
    <property type="entry name" value="DHOD_e_trans"/>
    <property type="match status" value="1"/>
</dbReference>
<feature type="binding site" evidence="12">
    <location>
        <position position="229"/>
    </location>
    <ligand>
        <name>[2Fe-2S] cluster</name>
        <dbReference type="ChEBI" id="CHEBI:190135"/>
    </ligand>
</feature>
<dbReference type="SUPFAM" id="SSF63380">
    <property type="entry name" value="Riboflavin synthase domain-like"/>
    <property type="match status" value="1"/>
</dbReference>
<feature type="domain" description="FAD-binding FR-type" evidence="13">
    <location>
        <begin position="1"/>
        <end position="98"/>
    </location>
</feature>
<keyword evidence="15" id="KW-1185">Reference proteome</keyword>
<evidence type="ECO:0000256" key="8">
    <source>
        <dbReference type="ARBA" id="ARBA00023004"/>
    </source>
</evidence>
<dbReference type="SUPFAM" id="SSF52343">
    <property type="entry name" value="Ferredoxin reductase-like, C-terminal NADP-linked domain"/>
    <property type="match status" value="1"/>
</dbReference>
<gene>
    <name evidence="14" type="ordered locus">Mahau_1420</name>
</gene>
<keyword evidence="4 12" id="KW-0001">2Fe-2S</keyword>
<dbReference type="PANTHER" id="PTHR43513:SF3">
    <property type="entry name" value="DIHYDROOROTATE DEHYDROGENASE B (NAD(+)), ELECTRON TRANSFER SUBUNIT-RELATED"/>
    <property type="match status" value="1"/>
</dbReference>